<evidence type="ECO:0000313" key="7">
    <source>
        <dbReference type="EMBL" id="CDF90462.1"/>
    </source>
</evidence>
<dbReference type="GO" id="GO:0031505">
    <property type="term" value="P:fungal-type cell wall organization"/>
    <property type="evidence" value="ECO:0007669"/>
    <property type="project" value="TreeGrafter"/>
</dbReference>
<dbReference type="GO" id="GO:0042546">
    <property type="term" value="P:cell wall biogenesis"/>
    <property type="evidence" value="ECO:0007669"/>
    <property type="project" value="InterPro"/>
</dbReference>
<keyword evidence="3 4" id="KW-0732">Signal</keyword>
<gene>
    <name evidence="7" type="ORF">BN860_01552g</name>
</gene>
<sequence>MLAPCYLLLLLSSLCYLVSSEVSVTLPSYGTRFDLSSGSAVISVEWSINENPGPQKGEILEYIFTLVSGPNFNIEAFETVGKADAKQVEEQRFQFPLSNTVGADGWYYIQVMALTENGHTIQYSPRFQLIGMAGGRVPQLATEVQQPQRELRMTTLDILAGMNSFSFSVPYRSQSGLAKFAPMQTQPPTKVTKTAWSMQNPTSSVSYFKSKKRGREQLTTVTPGWSYGLPSEWNEAPAALHPRENGGWYHPSNRMSLTPRKINAVERFGHASE</sequence>
<feature type="domain" description="Yeast cell wall synthesis Kre9/Knh1 C-terminal" evidence="5">
    <location>
        <begin position="163"/>
        <end position="263"/>
    </location>
</feature>
<comment type="similarity">
    <text evidence="2">Belongs to the KRE9/KNH1 family.</text>
</comment>
<evidence type="ECO:0000256" key="3">
    <source>
        <dbReference type="ARBA" id="ARBA00022729"/>
    </source>
</evidence>
<dbReference type="Pfam" id="PF05390">
    <property type="entry name" value="Kre9_KNH1_C"/>
    <property type="match status" value="1"/>
</dbReference>
<dbReference type="GO" id="GO:0005576">
    <property type="term" value="C:extracellular region"/>
    <property type="evidence" value="ECO:0007669"/>
    <property type="project" value="TreeGrafter"/>
</dbReference>
<organism evidence="7 8">
    <name type="scientific">Zygosaccharomyces bailii (strain CLIB 213 / ATCC 58445 / CBS 680 / BCRC 21525 / NBRC 1098 / NCYC 1416 / NRRL Y-2227)</name>
    <dbReference type="NCBI Taxonomy" id="1333698"/>
    <lineage>
        <taxon>Eukaryota</taxon>
        <taxon>Fungi</taxon>
        <taxon>Dikarya</taxon>
        <taxon>Ascomycota</taxon>
        <taxon>Saccharomycotina</taxon>
        <taxon>Saccharomycetes</taxon>
        <taxon>Saccharomycetales</taxon>
        <taxon>Saccharomycetaceae</taxon>
        <taxon>Zygosaccharomyces</taxon>
    </lineage>
</organism>
<protein>
    <submittedName>
        <fullName evidence="7">ZYBA0S07-01552g1_1</fullName>
    </submittedName>
</protein>
<dbReference type="AlphaFoldDB" id="A0A8J2T906"/>
<proteinExistence type="inferred from homology"/>
<dbReference type="PANTHER" id="PTHR28154">
    <property type="entry name" value="CELL WALL SYNTHESIS PROTEIN KNH1-RELATED"/>
    <property type="match status" value="1"/>
</dbReference>
<dbReference type="Pfam" id="PF10342">
    <property type="entry name" value="Kre9_KNH"/>
    <property type="match status" value="1"/>
</dbReference>
<evidence type="ECO:0000256" key="2">
    <source>
        <dbReference type="ARBA" id="ARBA00006816"/>
    </source>
</evidence>
<dbReference type="InterPro" id="IPR018466">
    <property type="entry name" value="Kre9/Knh1-like_N"/>
</dbReference>
<evidence type="ECO:0000259" key="6">
    <source>
        <dbReference type="Pfam" id="PF10342"/>
    </source>
</evidence>
<evidence type="ECO:0000256" key="4">
    <source>
        <dbReference type="SAM" id="SignalP"/>
    </source>
</evidence>
<reference evidence="8" key="1">
    <citation type="journal article" date="2013" name="Genome Announc.">
        <title>Genome sequence of the food spoilage yeast Zygosaccharomyces bailii CLIB 213(T).</title>
        <authorList>
            <person name="Galeote V."/>
            <person name="Bigey F."/>
            <person name="Devillers H."/>
            <person name="Neuveglise C."/>
            <person name="Dequin S."/>
        </authorList>
    </citation>
    <scope>NUCLEOTIDE SEQUENCE [LARGE SCALE GENOMIC DNA]</scope>
    <source>
        <strain evidence="8">CLIB 213 / ATCC 58445 / CBS 680 / CCRC 21525 / NBRC 1098 / NCYC 1416 / NRRL Y-2227</strain>
    </source>
</reference>
<dbReference type="PANTHER" id="PTHR28154:SF1">
    <property type="entry name" value="CELL WALL SYNTHESIS PROTEIN KNH1-RELATED"/>
    <property type="match status" value="1"/>
</dbReference>
<dbReference type="InterPro" id="IPR045328">
    <property type="entry name" value="Kre9/Knh1"/>
</dbReference>
<evidence type="ECO:0000259" key="5">
    <source>
        <dbReference type="Pfam" id="PF05390"/>
    </source>
</evidence>
<evidence type="ECO:0000313" key="8">
    <source>
        <dbReference type="Proteomes" id="UP000019375"/>
    </source>
</evidence>
<dbReference type="EMBL" id="HG316460">
    <property type="protein sequence ID" value="CDF90462.1"/>
    <property type="molecule type" value="Genomic_DNA"/>
</dbReference>
<dbReference type="GO" id="GO:0006078">
    <property type="term" value="P:(1-&gt;6)-beta-D-glucan biosynthetic process"/>
    <property type="evidence" value="ECO:0007669"/>
    <property type="project" value="InterPro"/>
</dbReference>
<feature type="signal peptide" evidence="4">
    <location>
        <begin position="1"/>
        <end position="20"/>
    </location>
</feature>
<feature type="chain" id="PRO_5035234530" evidence="4">
    <location>
        <begin position="21"/>
        <end position="273"/>
    </location>
</feature>
<feature type="domain" description="Yeast cell wall synthesis Kre9/Knh1-like N-terminal" evidence="6">
    <location>
        <begin position="30"/>
        <end position="129"/>
    </location>
</feature>
<comment type="function">
    <text evidence="1">Involved in cell wall beta(1-&gt;6) glucan synthesis.</text>
</comment>
<evidence type="ECO:0000256" key="1">
    <source>
        <dbReference type="ARBA" id="ARBA00004010"/>
    </source>
</evidence>
<name>A0A8J2T906_ZYGB2</name>
<dbReference type="InterPro" id="IPR008659">
    <property type="entry name" value="Kre9/Knh1_C"/>
</dbReference>
<dbReference type="OrthoDB" id="2432613at2759"/>
<keyword evidence="8" id="KW-1185">Reference proteome</keyword>
<accession>A0A8J2T906</accession>
<dbReference type="Proteomes" id="UP000019375">
    <property type="component" value="Unassembled WGS sequence"/>
</dbReference>